<dbReference type="RefSeq" id="WP_161350739.1">
    <property type="nucleotide sequence ID" value="NZ_WTUX01000010.1"/>
</dbReference>
<gene>
    <name evidence="2" type="ORF">GQE99_06320</name>
</gene>
<keyword evidence="1" id="KW-0812">Transmembrane</keyword>
<keyword evidence="1" id="KW-0472">Membrane</keyword>
<protein>
    <submittedName>
        <fullName evidence="2">Uncharacterized protein</fullName>
    </submittedName>
</protein>
<comment type="caution">
    <text evidence="2">The sequence shown here is derived from an EMBL/GenBank/DDBJ whole genome shotgun (WGS) entry which is preliminary data.</text>
</comment>
<feature type="transmembrane region" description="Helical" evidence="1">
    <location>
        <begin position="108"/>
        <end position="130"/>
    </location>
</feature>
<keyword evidence="1" id="KW-1133">Transmembrane helix</keyword>
<accession>A0A845M7T2</accession>
<reference evidence="2 3" key="1">
    <citation type="submission" date="2019-12" db="EMBL/GenBank/DDBJ databases">
        <title>Maritimibacter sp. nov. sp. isolated from sea sand.</title>
        <authorList>
            <person name="Kim J."/>
            <person name="Jeong S.E."/>
            <person name="Jung H.S."/>
            <person name="Jeon C.O."/>
        </authorList>
    </citation>
    <scope>NUCLEOTIDE SEQUENCE [LARGE SCALE GENOMIC DNA]</scope>
    <source>
        <strain evidence="2 3">DP07</strain>
    </source>
</reference>
<proteinExistence type="predicted"/>
<evidence type="ECO:0000313" key="2">
    <source>
        <dbReference type="EMBL" id="MZR12634.1"/>
    </source>
</evidence>
<dbReference type="EMBL" id="WTUX01000010">
    <property type="protein sequence ID" value="MZR12634.1"/>
    <property type="molecule type" value="Genomic_DNA"/>
</dbReference>
<dbReference type="AlphaFoldDB" id="A0A845M7T2"/>
<sequence length="340" mass="36756">MTALTEYDRLEASGLWRADPGAQRVDVIVSIGDATLTLSDMAERALAHWSLAAVHRLNPGQRPAEYAPSEDPEETEHLEIADEDMIAAIERVRKAIARRRPRSGRLRFALTATVALVLLLLAVTWLPGALTRQTAALLPPETRAAVGQQLFTRIQTIAGAPCETPRGRAALNRLGTRVLGPDAPRLHVLQDGVDGAEHLPGRIILLDAALIESHDEPDAAAGYLLAEALRATRTDPMQALLDRAGLWATMRMLTTGTLSDAVLDAHARHLLTTPQEELRPTALLPLFEAARIRSTPYAFAVDASGERTLPLIEADPVPVAVAEPLLPDDDWVSLQSICGT</sequence>
<keyword evidence="3" id="KW-1185">Reference proteome</keyword>
<dbReference type="Proteomes" id="UP000467322">
    <property type="component" value="Unassembled WGS sequence"/>
</dbReference>
<organism evidence="2 3">
    <name type="scientific">Maritimibacter harenae</name>
    <dbReference type="NCBI Taxonomy" id="2606218"/>
    <lineage>
        <taxon>Bacteria</taxon>
        <taxon>Pseudomonadati</taxon>
        <taxon>Pseudomonadota</taxon>
        <taxon>Alphaproteobacteria</taxon>
        <taxon>Rhodobacterales</taxon>
        <taxon>Roseobacteraceae</taxon>
        <taxon>Maritimibacter</taxon>
    </lineage>
</organism>
<evidence type="ECO:0000313" key="3">
    <source>
        <dbReference type="Proteomes" id="UP000467322"/>
    </source>
</evidence>
<evidence type="ECO:0000256" key="1">
    <source>
        <dbReference type="SAM" id="Phobius"/>
    </source>
</evidence>
<name>A0A845M7T2_9RHOB</name>